<accession>A0AA86RNU7</accession>
<dbReference type="EMBL" id="CAXDID020000377">
    <property type="protein sequence ID" value="CAL6084233.1"/>
    <property type="molecule type" value="Genomic_DNA"/>
</dbReference>
<dbReference type="EMBL" id="CATOUU010000380">
    <property type="protein sequence ID" value="CAI9926940.1"/>
    <property type="molecule type" value="Genomic_DNA"/>
</dbReference>
<dbReference type="AlphaFoldDB" id="A0AA86RNU7"/>
<protein>
    <submittedName>
        <fullName evidence="4">Hypothetical_protein</fullName>
    </submittedName>
</protein>
<evidence type="ECO:0000313" key="6">
    <source>
        <dbReference type="Proteomes" id="UP001642409"/>
    </source>
</evidence>
<dbReference type="EMBL" id="CATOUU010001166">
    <property type="protein sequence ID" value="CAI9975272.1"/>
    <property type="molecule type" value="Genomic_DNA"/>
</dbReference>
<organism evidence="3">
    <name type="scientific">Hexamita inflata</name>
    <dbReference type="NCBI Taxonomy" id="28002"/>
    <lineage>
        <taxon>Eukaryota</taxon>
        <taxon>Metamonada</taxon>
        <taxon>Diplomonadida</taxon>
        <taxon>Hexamitidae</taxon>
        <taxon>Hexamitinae</taxon>
        <taxon>Hexamita</taxon>
    </lineage>
</organism>
<comment type="caution">
    <text evidence="3">The sequence shown here is derived from an EMBL/GenBank/DDBJ whole genome shotgun (WGS) entry which is preliminary data.</text>
</comment>
<reference evidence="4 6" key="2">
    <citation type="submission" date="2024-07" db="EMBL/GenBank/DDBJ databases">
        <authorList>
            <person name="Akdeniz Z."/>
        </authorList>
    </citation>
    <scope>NUCLEOTIDE SEQUENCE [LARGE SCALE GENOMIC DNA]</scope>
</reference>
<evidence type="ECO:0000313" key="3">
    <source>
        <dbReference type="EMBL" id="CAI9975272.1"/>
    </source>
</evidence>
<dbReference type="EMBL" id="CAXDID020000003">
    <property type="protein sequence ID" value="CAL5971616.1"/>
    <property type="molecule type" value="Genomic_DNA"/>
</dbReference>
<keyword evidence="1" id="KW-0175">Coiled coil</keyword>
<evidence type="ECO:0000313" key="4">
    <source>
        <dbReference type="EMBL" id="CAL5971616.1"/>
    </source>
</evidence>
<gene>
    <name evidence="2" type="ORF">HINF_LOCUS14585</name>
    <name evidence="4" type="ORF">HINF_LOCUS1494</name>
    <name evidence="5" type="ORF">HINF_LOCUS62104</name>
    <name evidence="3" type="ORF">HINF_LOCUS62917</name>
</gene>
<keyword evidence="6" id="KW-1185">Reference proteome</keyword>
<dbReference type="Proteomes" id="UP001642409">
    <property type="component" value="Unassembled WGS sequence"/>
</dbReference>
<reference evidence="3" key="1">
    <citation type="submission" date="2023-06" db="EMBL/GenBank/DDBJ databases">
        <authorList>
            <person name="Kurt Z."/>
        </authorList>
    </citation>
    <scope>NUCLEOTIDE SEQUENCE</scope>
</reference>
<evidence type="ECO:0000313" key="2">
    <source>
        <dbReference type="EMBL" id="CAI9926940.1"/>
    </source>
</evidence>
<name>A0AA86RNU7_9EUKA</name>
<sequence>MDHSKCEKQFVMMNKELLMLHQQLKDRQKLIDKLQNDKIKMANDSKSQKYVADITHQVFLEQMNIKYQEENQRLKMALECQLKEFAKQDKLLKDYENQISFLQTKQFEIEDEHKCELQQIMLRKVPDESTDKAERDSYPIKSK</sequence>
<proteinExistence type="predicted"/>
<evidence type="ECO:0000256" key="1">
    <source>
        <dbReference type="SAM" id="Coils"/>
    </source>
</evidence>
<evidence type="ECO:0000313" key="5">
    <source>
        <dbReference type="EMBL" id="CAL6084233.1"/>
    </source>
</evidence>
<feature type="coiled-coil region" evidence="1">
    <location>
        <begin position="64"/>
        <end position="112"/>
    </location>
</feature>